<evidence type="ECO:0000313" key="2">
    <source>
        <dbReference type="EMBL" id="RED99462.1"/>
    </source>
</evidence>
<proteinExistence type="predicted"/>
<gene>
    <name evidence="2" type="ORF">C7460_10878</name>
</gene>
<dbReference type="SUPFAM" id="SSF53067">
    <property type="entry name" value="Actin-like ATPase domain"/>
    <property type="match status" value="2"/>
</dbReference>
<dbReference type="PANTHER" id="PTHR30005">
    <property type="entry name" value="EXOPOLYPHOSPHATASE"/>
    <property type="match status" value="1"/>
</dbReference>
<dbReference type="Gene3D" id="3.30.420.40">
    <property type="match status" value="1"/>
</dbReference>
<sequence>MKIAVIDMGTNTFHLLIVEVKKSDFQVVYREKTAVKIGEKGINQGMITPEASIRALKALHRFKEVIEAEDVAHTFATATSAIRNAKNGSELVSRIKEETGIETRVISGLQEAEYIYFGVKKALDIGNKTSLIMDIGGGSIEFIIGTQDKIFWKQSFEIGGQRMVEMFQKHDPILPEEVSALESYLSEKLTELFEAHQKFQPAVLIGSSGTFDTLSDIFRMQREEEKAPDATEYPLTVEAFKEIYAELLVKSRDERLKIPGMIPLRVDMIVVACTLVNFIINKLAIKDIRVSAYALKEGVLLNTLQNFKKESTH</sequence>
<dbReference type="InterPro" id="IPR050273">
    <property type="entry name" value="GppA/Ppx_hydrolase"/>
</dbReference>
<keyword evidence="3" id="KW-1185">Reference proteome</keyword>
<accession>A0A3D9L4P7</accession>
<evidence type="ECO:0000313" key="3">
    <source>
        <dbReference type="Proteomes" id="UP000256779"/>
    </source>
</evidence>
<dbReference type="InterPro" id="IPR043129">
    <property type="entry name" value="ATPase_NBD"/>
</dbReference>
<dbReference type="AlphaFoldDB" id="A0A3D9L4P7"/>
<organism evidence="2 3">
    <name type="scientific">Marinoscillum furvescens DSM 4134</name>
    <dbReference type="NCBI Taxonomy" id="1122208"/>
    <lineage>
        <taxon>Bacteria</taxon>
        <taxon>Pseudomonadati</taxon>
        <taxon>Bacteroidota</taxon>
        <taxon>Cytophagia</taxon>
        <taxon>Cytophagales</taxon>
        <taxon>Reichenbachiellaceae</taxon>
        <taxon>Marinoscillum</taxon>
    </lineage>
</organism>
<comment type="caution">
    <text evidence="2">The sequence shown here is derived from an EMBL/GenBank/DDBJ whole genome shotgun (WGS) entry which is preliminary data.</text>
</comment>
<dbReference type="OrthoDB" id="9814545at2"/>
<dbReference type="Pfam" id="PF02541">
    <property type="entry name" value="Ppx-GppA"/>
    <property type="match status" value="1"/>
</dbReference>
<name>A0A3D9L4P7_MARFU</name>
<dbReference type="GO" id="GO:0016462">
    <property type="term" value="F:pyrophosphatase activity"/>
    <property type="evidence" value="ECO:0007669"/>
    <property type="project" value="TreeGrafter"/>
</dbReference>
<dbReference type="InterPro" id="IPR003695">
    <property type="entry name" value="Ppx_GppA_N"/>
</dbReference>
<dbReference type="Proteomes" id="UP000256779">
    <property type="component" value="Unassembled WGS sequence"/>
</dbReference>
<dbReference type="PANTHER" id="PTHR30005:SF0">
    <property type="entry name" value="RETROGRADE REGULATION PROTEIN 2"/>
    <property type="match status" value="1"/>
</dbReference>
<dbReference type="RefSeq" id="WP_115867995.1">
    <property type="nucleotide sequence ID" value="NZ_QREG01000008.1"/>
</dbReference>
<reference evidence="2 3" key="1">
    <citation type="submission" date="2018-07" db="EMBL/GenBank/DDBJ databases">
        <title>Genomic Encyclopedia of Type Strains, Phase IV (KMG-IV): sequencing the most valuable type-strain genomes for metagenomic binning, comparative biology and taxonomic classification.</title>
        <authorList>
            <person name="Goeker M."/>
        </authorList>
    </citation>
    <scope>NUCLEOTIDE SEQUENCE [LARGE SCALE GENOMIC DNA]</scope>
    <source>
        <strain evidence="2 3">DSM 4134</strain>
    </source>
</reference>
<dbReference type="EMBL" id="QREG01000008">
    <property type="protein sequence ID" value="RED99462.1"/>
    <property type="molecule type" value="Genomic_DNA"/>
</dbReference>
<dbReference type="CDD" id="cd24055">
    <property type="entry name" value="ASKHA_NBD_ChPPX-like"/>
    <property type="match status" value="1"/>
</dbReference>
<evidence type="ECO:0000259" key="1">
    <source>
        <dbReference type="Pfam" id="PF02541"/>
    </source>
</evidence>
<protein>
    <submittedName>
        <fullName evidence="2">Exopolyphosphatase/guanosine-5'-triphosphate, 3'-diphosphate pyrophosphatase</fullName>
    </submittedName>
</protein>
<feature type="domain" description="Ppx/GppA phosphatase N-terminal" evidence="1">
    <location>
        <begin position="17"/>
        <end position="306"/>
    </location>
</feature>
<dbReference type="Gene3D" id="3.30.420.150">
    <property type="entry name" value="Exopolyphosphatase. Domain 2"/>
    <property type="match status" value="1"/>
</dbReference>